<dbReference type="Pfam" id="PF11807">
    <property type="entry name" value="UstYa"/>
    <property type="match status" value="1"/>
</dbReference>
<evidence type="ECO:0000256" key="2">
    <source>
        <dbReference type="ARBA" id="ARBA00035112"/>
    </source>
</evidence>
<comment type="pathway">
    <text evidence="1">Mycotoxin biosynthesis.</text>
</comment>
<dbReference type="EMBL" id="VIFY01000188">
    <property type="protein sequence ID" value="TQB68811.1"/>
    <property type="molecule type" value="Genomic_DNA"/>
</dbReference>
<feature type="transmembrane region" description="Helical" evidence="3">
    <location>
        <begin position="48"/>
        <end position="71"/>
    </location>
</feature>
<evidence type="ECO:0000256" key="1">
    <source>
        <dbReference type="ARBA" id="ARBA00004685"/>
    </source>
</evidence>
<accession>A0A507QMJ8</accession>
<dbReference type="STRING" id="5098.A0A507QMJ8"/>
<dbReference type="OrthoDB" id="3687641at2759"/>
<dbReference type="AlphaFoldDB" id="A0A507QMJ8"/>
<proteinExistence type="inferred from homology"/>
<dbReference type="PANTHER" id="PTHR33365:SF4">
    <property type="entry name" value="CYCLOCHLOROTINE BIOSYNTHESIS PROTEIN O"/>
    <property type="match status" value="1"/>
</dbReference>
<dbReference type="Proteomes" id="UP000319663">
    <property type="component" value="Unassembled WGS sequence"/>
</dbReference>
<keyword evidence="5" id="KW-1185">Reference proteome</keyword>
<keyword evidence="3" id="KW-1133">Transmembrane helix</keyword>
<sequence length="291" mass="32528">MQFSGLFNLRNGIRFTQMPKEDPDSQHDDDEKLLPYNENYPQRSEGRWLLLAYFISIIGIAIFSSAGGYYLGRNAQGGPGPDPVFEDWSKSSSSSGIGTSSGCIQQASHDKYTAGLLVPAGDIDGHLIWNGTFSHLQPSPQSYLEAWRGLFPLHNTVGGIVQHPTLAPNGSALAVFHQLHCLMNLQNTLYQAIAEPGSRNWTAIPYHTEQCIDYLTQGILCNADTNLEPIDPSLYGHNTSIPRKCRDIKSVYDFVRRWQIQMTSEQLEVVLHAHRMLEQTVYISGHDSDHL</sequence>
<comment type="caution">
    <text evidence="4">The sequence shown here is derived from an EMBL/GenBank/DDBJ whole genome shotgun (WGS) entry which is preliminary data.</text>
</comment>
<dbReference type="InterPro" id="IPR021765">
    <property type="entry name" value="UstYa-like"/>
</dbReference>
<keyword evidence="3" id="KW-0472">Membrane</keyword>
<name>A0A507QMJ8_MONPU</name>
<evidence type="ECO:0008006" key="6">
    <source>
        <dbReference type="Google" id="ProtNLM"/>
    </source>
</evidence>
<keyword evidence="3" id="KW-0812">Transmembrane</keyword>
<organism evidence="4 5">
    <name type="scientific">Monascus purpureus</name>
    <name type="common">Red mold</name>
    <name type="synonym">Monascus anka</name>
    <dbReference type="NCBI Taxonomy" id="5098"/>
    <lineage>
        <taxon>Eukaryota</taxon>
        <taxon>Fungi</taxon>
        <taxon>Dikarya</taxon>
        <taxon>Ascomycota</taxon>
        <taxon>Pezizomycotina</taxon>
        <taxon>Eurotiomycetes</taxon>
        <taxon>Eurotiomycetidae</taxon>
        <taxon>Eurotiales</taxon>
        <taxon>Aspergillaceae</taxon>
        <taxon>Monascus</taxon>
    </lineage>
</organism>
<reference evidence="4 5" key="1">
    <citation type="submission" date="2019-06" db="EMBL/GenBank/DDBJ databases">
        <title>Wine fermentation using esterase from Monascus purpureus.</title>
        <authorList>
            <person name="Geng C."/>
            <person name="Zhang Y."/>
        </authorList>
    </citation>
    <scope>NUCLEOTIDE SEQUENCE [LARGE SCALE GENOMIC DNA]</scope>
    <source>
        <strain evidence="4">HQ1</strain>
    </source>
</reference>
<protein>
    <recommendedName>
        <fullName evidence="6">Tat pathway signal sequence</fullName>
    </recommendedName>
</protein>
<dbReference type="PANTHER" id="PTHR33365">
    <property type="entry name" value="YALI0B05434P"/>
    <property type="match status" value="1"/>
</dbReference>
<evidence type="ECO:0000313" key="5">
    <source>
        <dbReference type="Proteomes" id="UP000319663"/>
    </source>
</evidence>
<evidence type="ECO:0000256" key="3">
    <source>
        <dbReference type="SAM" id="Phobius"/>
    </source>
</evidence>
<dbReference type="GO" id="GO:0043386">
    <property type="term" value="P:mycotoxin biosynthetic process"/>
    <property type="evidence" value="ECO:0007669"/>
    <property type="project" value="InterPro"/>
</dbReference>
<gene>
    <name evidence="4" type="ORF">MPDQ_002713</name>
</gene>
<comment type="similarity">
    <text evidence="2">Belongs to the ustYa family.</text>
</comment>
<evidence type="ECO:0000313" key="4">
    <source>
        <dbReference type="EMBL" id="TQB68811.1"/>
    </source>
</evidence>